<proteinExistence type="evidence at transcript level"/>
<evidence type="ECO:0000313" key="1">
    <source>
        <dbReference type="EMBL" id="BAJ92932.1"/>
    </source>
</evidence>
<reference evidence="1" key="1">
    <citation type="journal article" date="2011" name="Plant Physiol.">
        <title>Comprehensive sequence analysis of 24,783 barley full-length cDNAs derived from 12 clone libraries.</title>
        <authorList>
            <person name="Matsumoto T."/>
            <person name="Tanaka T."/>
            <person name="Sakai H."/>
            <person name="Amano N."/>
            <person name="Kanamori H."/>
            <person name="Kurita K."/>
            <person name="Kikuta A."/>
            <person name="Kamiya K."/>
            <person name="Yamamoto M."/>
            <person name="Ikawa H."/>
            <person name="Fujii N."/>
            <person name="Hori K."/>
            <person name="Itoh T."/>
            <person name="Sato K."/>
        </authorList>
    </citation>
    <scope>NUCLEOTIDE SEQUENCE</scope>
    <source>
        <tissue evidence="1">Shoot</tissue>
    </source>
</reference>
<dbReference type="EMBL" id="AK361728">
    <property type="protein sequence ID" value="BAJ92932.1"/>
    <property type="molecule type" value="mRNA"/>
</dbReference>
<protein>
    <submittedName>
        <fullName evidence="1">Predicted protein</fullName>
    </submittedName>
</protein>
<name>F2DCW1_HORVV</name>
<dbReference type="AlphaFoldDB" id="F2DCW1"/>
<accession>F2DCW1</accession>
<organism evidence="1">
    <name type="scientific">Hordeum vulgare subsp. vulgare</name>
    <name type="common">Domesticated barley</name>
    <dbReference type="NCBI Taxonomy" id="112509"/>
    <lineage>
        <taxon>Eukaryota</taxon>
        <taxon>Viridiplantae</taxon>
        <taxon>Streptophyta</taxon>
        <taxon>Embryophyta</taxon>
        <taxon>Tracheophyta</taxon>
        <taxon>Spermatophyta</taxon>
        <taxon>Magnoliopsida</taxon>
        <taxon>Liliopsida</taxon>
        <taxon>Poales</taxon>
        <taxon>Poaceae</taxon>
        <taxon>BOP clade</taxon>
        <taxon>Pooideae</taxon>
        <taxon>Triticodae</taxon>
        <taxon>Triticeae</taxon>
        <taxon>Hordeinae</taxon>
        <taxon>Hordeum</taxon>
    </lineage>
</organism>
<sequence>MLLSKWQKYPRVNHWGHFDHFGKEGNVIDLQPERVLSSSHLHLPTPTESAPRHFGHAVLAATLPPPPCSGSQRL</sequence>